<protein>
    <submittedName>
        <fullName evidence="3">3-hydroxy-3-methylglutaryl-coenzyme A reductase 3-like</fullName>
    </submittedName>
</protein>
<dbReference type="AlphaFoldDB" id="A0A6P8EB83"/>
<keyword evidence="1" id="KW-0472">Membrane</keyword>
<keyword evidence="2" id="KW-1185">Reference proteome</keyword>
<feature type="transmembrane region" description="Helical" evidence="1">
    <location>
        <begin position="59"/>
        <end position="78"/>
    </location>
</feature>
<proteinExistence type="predicted"/>
<gene>
    <name evidence="3" type="primary">LOC116213542</name>
</gene>
<reference evidence="2" key="1">
    <citation type="journal article" date="2020" name="Plant Biotechnol. J.">
        <title>The pomegranate (Punica granatum L.) draft genome dissects genetic divergence between soft- and hard-seeded cultivars.</title>
        <authorList>
            <person name="Luo X."/>
            <person name="Li H."/>
            <person name="Wu Z."/>
            <person name="Yao W."/>
            <person name="Zhao P."/>
            <person name="Cao D."/>
            <person name="Yu H."/>
            <person name="Li K."/>
            <person name="Poudel K."/>
            <person name="Zhao D."/>
            <person name="Zhang F."/>
            <person name="Xia X."/>
            <person name="Chen L."/>
            <person name="Wang Q."/>
            <person name="Jing D."/>
            <person name="Cao S."/>
        </authorList>
    </citation>
    <scope>NUCLEOTIDE SEQUENCE [LARGE SCALE GENOMIC DNA]</scope>
    <source>
        <strain evidence="2">cv. Tunisia</strain>
    </source>
</reference>
<dbReference type="GeneID" id="116213542"/>
<evidence type="ECO:0000313" key="2">
    <source>
        <dbReference type="Proteomes" id="UP000515151"/>
    </source>
</evidence>
<dbReference type="Gene3D" id="3.90.770.10">
    <property type="entry name" value="3-hydroxy-3-methylglutaryl-coenzyme A Reductase, Chain A, domain 2"/>
    <property type="match status" value="1"/>
</dbReference>
<sequence length="85" mass="8847">MEKIKDLHVSVAMPSIDQGEVAETDGTVGGGTQPAPPPACLNFAWHEGSKHGVVRCRALAANAWLLATIVAGAVLSVSRVDFLPL</sequence>
<dbReference type="SUPFAM" id="SSF56542">
    <property type="entry name" value="Substrate-binding domain of HMG-CoA reductase"/>
    <property type="match status" value="1"/>
</dbReference>
<name>A0A6P8EB83_PUNGR</name>
<evidence type="ECO:0000256" key="1">
    <source>
        <dbReference type="SAM" id="Phobius"/>
    </source>
</evidence>
<evidence type="ECO:0000313" key="3">
    <source>
        <dbReference type="RefSeq" id="XP_031404400.1"/>
    </source>
</evidence>
<dbReference type="Proteomes" id="UP000515151">
    <property type="component" value="Chromosome 7"/>
</dbReference>
<organism evidence="2 3">
    <name type="scientific">Punica granatum</name>
    <name type="common">Pomegranate</name>
    <dbReference type="NCBI Taxonomy" id="22663"/>
    <lineage>
        <taxon>Eukaryota</taxon>
        <taxon>Viridiplantae</taxon>
        <taxon>Streptophyta</taxon>
        <taxon>Embryophyta</taxon>
        <taxon>Tracheophyta</taxon>
        <taxon>Spermatophyta</taxon>
        <taxon>Magnoliopsida</taxon>
        <taxon>eudicotyledons</taxon>
        <taxon>Gunneridae</taxon>
        <taxon>Pentapetalae</taxon>
        <taxon>rosids</taxon>
        <taxon>malvids</taxon>
        <taxon>Myrtales</taxon>
        <taxon>Lythraceae</taxon>
        <taxon>Punica</taxon>
    </lineage>
</organism>
<reference evidence="3" key="2">
    <citation type="submission" date="2025-08" db="UniProtKB">
        <authorList>
            <consortium name="RefSeq"/>
        </authorList>
    </citation>
    <scope>IDENTIFICATION</scope>
    <source>
        <tissue evidence="3">Leaf</tissue>
    </source>
</reference>
<keyword evidence="1" id="KW-1133">Transmembrane helix</keyword>
<dbReference type="InterPro" id="IPR023074">
    <property type="entry name" value="HMG_CoA_Rdtase_cat_sf"/>
</dbReference>
<dbReference type="GO" id="GO:0015936">
    <property type="term" value="P:coenzyme A metabolic process"/>
    <property type="evidence" value="ECO:0007669"/>
    <property type="project" value="InterPro"/>
</dbReference>
<accession>A0A6P8EB83</accession>
<dbReference type="GO" id="GO:0004420">
    <property type="term" value="F:hydroxymethylglutaryl-CoA reductase (NADPH) activity"/>
    <property type="evidence" value="ECO:0007669"/>
    <property type="project" value="InterPro"/>
</dbReference>
<dbReference type="InterPro" id="IPR009029">
    <property type="entry name" value="HMG_CoA_Rdtase_sub-bd_dom_sf"/>
</dbReference>
<dbReference type="RefSeq" id="XP_031404400.1">
    <property type="nucleotide sequence ID" value="XM_031548540.1"/>
</dbReference>
<keyword evidence="1" id="KW-0812">Transmembrane</keyword>